<keyword evidence="8 15" id="KW-1133">Transmembrane helix</keyword>
<dbReference type="InterPro" id="IPR030389">
    <property type="entry name" value="G_FEOB_dom"/>
</dbReference>
<dbReference type="SUPFAM" id="SSF52540">
    <property type="entry name" value="P-loop containing nucleoside triphosphate hydrolases"/>
    <property type="match status" value="1"/>
</dbReference>
<dbReference type="Proteomes" id="UP000721415">
    <property type="component" value="Unassembled WGS sequence"/>
</dbReference>
<comment type="caution">
    <text evidence="15">Lacks conserved residue(s) required for the propagation of feature annotation.</text>
</comment>
<evidence type="ECO:0000256" key="14">
    <source>
        <dbReference type="NCBIfam" id="TIGR00437"/>
    </source>
</evidence>
<dbReference type="InterPro" id="IPR050860">
    <property type="entry name" value="FeoB_GTPase"/>
</dbReference>
<feature type="transmembrane region" description="Helical" evidence="15">
    <location>
        <begin position="640"/>
        <end position="661"/>
    </location>
</feature>
<keyword evidence="11 15" id="KW-0342">GTP-binding</keyword>
<keyword evidence="4" id="KW-1003">Cell membrane</keyword>
<evidence type="ECO:0000256" key="2">
    <source>
        <dbReference type="ARBA" id="ARBA00004651"/>
    </source>
</evidence>
<accession>A0ABS0LRR9</accession>
<keyword evidence="3 15" id="KW-0813">Transport</keyword>
<evidence type="ECO:0000256" key="8">
    <source>
        <dbReference type="ARBA" id="ARBA00022989"/>
    </source>
</evidence>
<protein>
    <recommendedName>
        <fullName evidence="13 14">Ferrous iron transport protein B</fullName>
    </recommendedName>
</protein>
<dbReference type="InterPro" id="IPR003373">
    <property type="entry name" value="Fe2_transport_prot-B"/>
</dbReference>
<dbReference type="EMBL" id="JACBXQ010000005">
    <property type="protein sequence ID" value="MBG9986861.1"/>
    <property type="molecule type" value="Genomic_DNA"/>
</dbReference>
<dbReference type="Pfam" id="PF17910">
    <property type="entry name" value="FeoB_Cyto"/>
    <property type="match status" value="1"/>
</dbReference>
<feature type="transmembrane region" description="Helical" evidence="15">
    <location>
        <begin position="504"/>
        <end position="523"/>
    </location>
</feature>
<dbReference type="Gene3D" id="1.10.287.1770">
    <property type="match status" value="1"/>
</dbReference>
<evidence type="ECO:0000256" key="5">
    <source>
        <dbReference type="ARBA" id="ARBA00022496"/>
    </source>
</evidence>
<evidence type="ECO:0000256" key="4">
    <source>
        <dbReference type="ARBA" id="ARBA00022475"/>
    </source>
</evidence>
<feature type="transmembrane region" description="Helical" evidence="15">
    <location>
        <begin position="273"/>
        <end position="291"/>
    </location>
</feature>
<organism evidence="17 18">
    <name type="scientific">Facklamia lactis</name>
    <dbReference type="NCBI Taxonomy" id="2749967"/>
    <lineage>
        <taxon>Bacteria</taxon>
        <taxon>Bacillati</taxon>
        <taxon>Bacillota</taxon>
        <taxon>Bacilli</taxon>
        <taxon>Lactobacillales</taxon>
        <taxon>Aerococcaceae</taxon>
        <taxon>Facklamia</taxon>
    </lineage>
</organism>
<evidence type="ECO:0000256" key="1">
    <source>
        <dbReference type="ARBA" id="ARBA00003926"/>
    </source>
</evidence>
<dbReference type="Pfam" id="PF02421">
    <property type="entry name" value="FeoB_N"/>
    <property type="match status" value="1"/>
</dbReference>
<dbReference type="InterPro" id="IPR027417">
    <property type="entry name" value="P-loop_NTPase"/>
</dbReference>
<dbReference type="CDD" id="cd01879">
    <property type="entry name" value="FeoB"/>
    <property type="match status" value="1"/>
</dbReference>
<keyword evidence="9 15" id="KW-0408">Iron</keyword>
<dbReference type="PANTHER" id="PTHR43185">
    <property type="entry name" value="FERROUS IRON TRANSPORT PROTEIN B"/>
    <property type="match status" value="1"/>
</dbReference>
<proteinExistence type="inferred from homology"/>
<feature type="domain" description="FeoB-type G" evidence="16">
    <location>
        <begin position="2"/>
        <end position="163"/>
    </location>
</feature>
<reference evidence="17 18" key="1">
    <citation type="submission" date="2020-07" db="EMBL/GenBank/DDBJ databases">
        <title>Facklamia lactis sp. nov., isolated from raw milk.</title>
        <authorList>
            <person name="Doll E.V."/>
            <person name="Huptas C."/>
            <person name="Staib L."/>
            <person name="Wenning M."/>
            <person name="Scherer S."/>
        </authorList>
    </citation>
    <scope>NUCLEOTIDE SEQUENCE [LARGE SCALE GENOMIC DNA]</scope>
    <source>
        <strain evidence="17 18">DSM 111018</strain>
    </source>
</reference>
<evidence type="ECO:0000313" key="18">
    <source>
        <dbReference type="Proteomes" id="UP000721415"/>
    </source>
</evidence>
<sequence length="711" mass="78285">MMRRIALVGNPNSGKTTLFNALTGSNQKVGNWPGVTVTKTEGRLRKASDTVVVDLPGIYSLSPYTTEEVVARDFLLDERPELILNVVDGTNLERSLYLTSQLLELELPMVIAFNMADLVEKAKTVVDLKQMQALFKVPVMAISANKRKGLDALIERLQTAKAIGQPISFSPVVEEQLTKIQQELNKESLPKFWAIKYFERDQKMIRKDCLEGECPIIESIIAQSEAWLDSDGESIIASERYDWIETAMDQIYCQRSAGKTLTDRIDEIVTHRWLGIPIFLMVMYGVYYLSITTLGTLGTDWVNEVLFGEIVPETVTHFLEGLAIHPLLISLVVEGIITGVGAVLGFIPQMAMLFLCLAVLEDCGYMARIAFVMDRVFKKFGLSGKSFIPLLVGSGCSVPGIQASRTIENEQNRQLTILTTSFIPCSAKLPVIALIANAIFDGSQWVAFSMYLAGIASVLISSILLKKVLFGKAEAIPFVMELPAYHLPEWTSLLKVVWKKVRSFVTRAGSVIFISSCLIWFLASFSYQLAPVEEASQSLLAMLGGLFSPLFAPLGFGDWQSVTATIQGFIAKENVVSTLGVIQGLGGEVDESSASLLVGMGQQFTQTSAISFLVFNMLCMPCFAAVGAMRTEFNDDRMALMAVLYQMFYAYSIAFIVYHLMGFFSGSLPLTVATVGAFLLLGSLLVLLLAPANLVYQWTHWSMLSPSKEAA</sequence>
<evidence type="ECO:0000256" key="3">
    <source>
        <dbReference type="ARBA" id="ARBA00022448"/>
    </source>
</evidence>
<dbReference type="Pfam" id="PF07664">
    <property type="entry name" value="FeoB_C"/>
    <property type="match status" value="1"/>
</dbReference>
<keyword evidence="10" id="KW-0406">Ion transport</keyword>
<evidence type="ECO:0000259" key="16">
    <source>
        <dbReference type="PROSITE" id="PS51711"/>
    </source>
</evidence>
<evidence type="ECO:0000256" key="6">
    <source>
        <dbReference type="ARBA" id="ARBA00022692"/>
    </source>
</evidence>
<comment type="subcellular location">
    <subcellularLocation>
        <location evidence="2 15">Cell membrane</location>
        <topology evidence="2 15">Multi-pass membrane protein</topology>
    </subcellularLocation>
</comment>
<feature type="transmembrane region" description="Helical" evidence="15">
    <location>
        <begin position="673"/>
        <end position="696"/>
    </location>
</feature>
<evidence type="ECO:0000256" key="7">
    <source>
        <dbReference type="ARBA" id="ARBA00022741"/>
    </source>
</evidence>
<dbReference type="InterPro" id="IPR011640">
    <property type="entry name" value="Fe2_transport_prot_B_C"/>
</dbReference>
<dbReference type="InterPro" id="IPR041069">
    <property type="entry name" value="FeoB_Cyto"/>
</dbReference>
<evidence type="ECO:0000256" key="12">
    <source>
        <dbReference type="ARBA" id="ARBA00023136"/>
    </source>
</evidence>
<keyword evidence="7" id="KW-0547">Nucleotide-binding</keyword>
<dbReference type="NCBIfam" id="TIGR00437">
    <property type="entry name" value="feoB"/>
    <property type="match status" value="1"/>
</dbReference>
<keyword evidence="5 15" id="KW-0410">Iron transport</keyword>
<dbReference type="Gene3D" id="3.40.50.300">
    <property type="entry name" value="P-loop containing nucleotide triphosphate hydrolases"/>
    <property type="match status" value="1"/>
</dbReference>
<name>A0ABS0LRR9_9LACT</name>
<evidence type="ECO:0000256" key="11">
    <source>
        <dbReference type="ARBA" id="ARBA00023134"/>
    </source>
</evidence>
<keyword evidence="12 15" id="KW-0472">Membrane</keyword>
<evidence type="ECO:0000313" key="17">
    <source>
        <dbReference type="EMBL" id="MBG9986861.1"/>
    </source>
</evidence>
<evidence type="ECO:0000256" key="13">
    <source>
        <dbReference type="ARBA" id="ARBA00031200"/>
    </source>
</evidence>
<dbReference type="InterPro" id="IPR011642">
    <property type="entry name" value="Gate_dom"/>
</dbReference>
<gene>
    <name evidence="17" type="primary">feoB</name>
    <name evidence="17" type="ORF">HZY91_08175</name>
</gene>
<dbReference type="InterPro" id="IPR006073">
    <property type="entry name" value="GTP-bd"/>
</dbReference>
<comment type="function">
    <text evidence="1 15">Probable transporter of a GTP-driven Fe(2+) uptake system.</text>
</comment>
<dbReference type="PROSITE" id="PS51711">
    <property type="entry name" value="G_FEOB"/>
    <property type="match status" value="1"/>
</dbReference>
<evidence type="ECO:0000256" key="15">
    <source>
        <dbReference type="RuleBase" id="RU362098"/>
    </source>
</evidence>
<dbReference type="RefSeq" id="WP_197115784.1">
    <property type="nucleotide sequence ID" value="NZ_JACBXQ010000005.1"/>
</dbReference>
<dbReference type="Pfam" id="PF07670">
    <property type="entry name" value="Gate"/>
    <property type="match status" value="2"/>
</dbReference>
<keyword evidence="6 15" id="KW-0812">Transmembrane</keyword>
<evidence type="ECO:0000256" key="9">
    <source>
        <dbReference type="ARBA" id="ARBA00023004"/>
    </source>
</evidence>
<comment type="similarity">
    <text evidence="15">Belongs to the TRAFAC class TrmE-Era-EngA-EngB-Septin-like GTPase superfamily. FeoB GTPase (TC 9.A.8) family.</text>
</comment>
<feature type="transmembrane region" description="Helical" evidence="15">
    <location>
        <begin position="609"/>
        <end position="628"/>
    </location>
</feature>
<keyword evidence="18" id="KW-1185">Reference proteome</keyword>
<dbReference type="PRINTS" id="PR00326">
    <property type="entry name" value="GTP1OBG"/>
</dbReference>
<dbReference type="PANTHER" id="PTHR43185:SF1">
    <property type="entry name" value="FE(2+) TRANSPORTER FEOB"/>
    <property type="match status" value="1"/>
</dbReference>
<comment type="caution">
    <text evidence="17">The sequence shown here is derived from an EMBL/GenBank/DDBJ whole genome shotgun (WGS) entry which is preliminary data.</text>
</comment>
<evidence type="ECO:0000256" key="10">
    <source>
        <dbReference type="ARBA" id="ARBA00023065"/>
    </source>
</evidence>
<feature type="transmembrane region" description="Helical" evidence="15">
    <location>
        <begin position="415"/>
        <end position="439"/>
    </location>
</feature>
<feature type="transmembrane region" description="Helical" evidence="15">
    <location>
        <begin position="445"/>
        <end position="465"/>
    </location>
</feature>